<feature type="domain" description="ABC3 transporter permease C-terminal" evidence="8">
    <location>
        <begin position="271"/>
        <end position="385"/>
    </location>
</feature>
<feature type="transmembrane region" description="Helical" evidence="7">
    <location>
        <begin position="360"/>
        <end position="378"/>
    </location>
</feature>
<protein>
    <submittedName>
        <fullName evidence="10">Antimicrobial peptide ABC transporter permease</fullName>
    </submittedName>
</protein>
<dbReference type="InterPro" id="IPR050250">
    <property type="entry name" value="Macrolide_Exporter_MacB"/>
</dbReference>
<keyword evidence="11" id="KW-1185">Reference proteome</keyword>
<feature type="transmembrane region" description="Helical" evidence="7">
    <location>
        <begin position="268"/>
        <end position="290"/>
    </location>
</feature>
<feature type="transmembrane region" description="Helical" evidence="7">
    <location>
        <begin position="311"/>
        <end position="340"/>
    </location>
</feature>
<dbReference type="InterPro" id="IPR025857">
    <property type="entry name" value="MacB_PCD"/>
</dbReference>
<dbReference type="InterPro" id="IPR003838">
    <property type="entry name" value="ABC3_permease_C"/>
</dbReference>
<evidence type="ECO:0000313" key="11">
    <source>
        <dbReference type="Proteomes" id="UP000815677"/>
    </source>
</evidence>
<accession>A0ABQ0L3T8</accession>
<gene>
    <name evidence="10" type="ORF">MCHLO_03126</name>
</gene>
<dbReference type="EMBL" id="DF841500">
    <property type="protein sequence ID" value="GAT45555.1"/>
    <property type="molecule type" value="Genomic_DNA"/>
</dbReference>
<evidence type="ECO:0000256" key="2">
    <source>
        <dbReference type="ARBA" id="ARBA00022475"/>
    </source>
</evidence>
<feature type="transmembrane region" description="Helical" evidence="7">
    <location>
        <begin position="686"/>
        <end position="714"/>
    </location>
</feature>
<evidence type="ECO:0000256" key="3">
    <source>
        <dbReference type="ARBA" id="ARBA00022692"/>
    </source>
</evidence>
<dbReference type="PANTHER" id="PTHR30572:SF4">
    <property type="entry name" value="ABC TRANSPORTER PERMEASE YTRF"/>
    <property type="match status" value="1"/>
</dbReference>
<dbReference type="PANTHER" id="PTHR30572">
    <property type="entry name" value="MEMBRANE COMPONENT OF TRANSPORTER-RELATED"/>
    <property type="match status" value="1"/>
</dbReference>
<feature type="transmembrane region" description="Helical" evidence="7">
    <location>
        <begin position="385"/>
        <end position="405"/>
    </location>
</feature>
<name>A0ABQ0L3T8_MYCCL</name>
<feature type="domain" description="MacB-like periplasmic core" evidence="9">
    <location>
        <begin position="427"/>
        <end position="596"/>
    </location>
</feature>
<dbReference type="Pfam" id="PF02687">
    <property type="entry name" value="FtsX"/>
    <property type="match status" value="2"/>
</dbReference>
<comment type="subcellular location">
    <subcellularLocation>
        <location evidence="1">Cell membrane</location>
        <topology evidence="1">Multi-pass membrane protein</topology>
    </subcellularLocation>
</comment>
<keyword evidence="4 7" id="KW-1133">Transmembrane helix</keyword>
<keyword evidence="3 7" id="KW-0812">Transmembrane</keyword>
<feature type="transmembrane region" description="Helical" evidence="7">
    <location>
        <begin position="726"/>
        <end position="745"/>
    </location>
</feature>
<evidence type="ECO:0000259" key="9">
    <source>
        <dbReference type="Pfam" id="PF12704"/>
    </source>
</evidence>
<feature type="domain" description="ABC3 transporter permease C-terminal" evidence="8">
    <location>
        <begin position="644"/>
        <end position="755"/>
    </location>
</feature>
<organism evidence="10 11">
    <name type="scientific">Mycena chlorophos</name>
    <name type="common">Agaric fungus</name>
    <name type="synonym">Agaricus chlorophos</name>
    <dbReference type="NCBI Taxonomy" id="658473"/>
    <lineage>
        <taxon>Eukaryota</taxon>
        <taxon>Fungi</taxon>
        <taxon>Dikarya</taxon>
        <taxon>Basidiomycota</taxon>
        <taxon>Agaricomycotina</taxon>
        <taxon>Agaricomycetes</taxon>
        <taxon>Agaricomycetidae</taxon>
        <taxon>Agaricales</taxon>
        <taxon>Marasmiineae</taxon>
        <taxon>Mycenaceae</taxon>
        <taxon>Mycena</taxon>
    </lineage>
</organism>
<feature type="transmembrane region" description="Helical" evidence="7">
    <location>
        <begin position="641"/>
        <end position="665"/>
    </location>
</feature>
<evidence type="ECO:0000256" key="7">
    <source>
        <dbReference type="SAM" id="Phobius"/>
    </source>
</evidence>
<dbReference type="Pfam" id="PF12704">
    <property type="entry name" value="MacB_PCD"/>
    <property type="match status" value="2"/>
</dbReference>
<evidence type="ECO:0000256" key="6">
    <source>
        <dbReference type="ARBA" id="ARBA00038076"/>
    </source>
</evidence>
<evidence type="ECO:0000256" key="5">
    <source>
        <dbReference type="ARBA" id="ARBA00023136"/>
    </source>
</evidence>
<comment type="similarity">
    <text evidence="6">Belongs to the ABC-4 integral membrane protein family.</text>
</comment>
<keyword evidence="5 7" id="KW-0472">Membrane</keyword>
<evidence type="ECO:0000313" key="10">
    <source>
        <dbReference type="EMBL" id="GAT45555.1"/>
    </source>
</evidence>
<dbReference type="Proteomes" id="UP000815677">
    <property type="component" value="Unassembled WGS sequence"/>
</dbReference>
<sequence>MSGDPIPWKSFQLYFPQIDPWGPNPNAPPGQDIIDVFTYTDAVALMHQPTDALQTALYPINPTLYPNDSTQKSREMSAHAVYASFFQIVDAPFLYGSAWSKQDDQNHALLAVISKQLNQREFGGRNSVGKTVRLNGSIYRVVGVLDQWHPQPQFYDLANSVAFGAADDLFIPFTAAIDQKMSVHGGFACGPSLPAPGFAGTLASSCTWISFMVQLDNADQVSAYTQMLRNYLLEQQRVGRFGWPPKYHLRSLRQWMDLEHVVPPETKMSMVVAMCLLVVCMVNAIGLLLAKFMRRAGEVGVRRAMGARRSAIALQFAVEAVAVGVAGGVVGLLLTGLGMLWMHRQLPPQVAALTRIDASLLVETVLLSVVAAVVASMYPILRASAIALTLAIVCNALFIVGGRVASMHRVTGIDEANIMLLLADIQADLRAIRALPDVADAYESNSISLTGDTLGLGLKKSPDDQGGTIGGLFFADDQTLGTLGVKLIAGRNFNADEITPHTEVGLVQPPVIIISKHAADGLFPAGDALGKQVYFGGGATKPSRIIGIIDRMQSASAGSNSDDFEWNVSLLPYFMTEPARAYVVRAKPGHLQEALKSVPAALYKEDPQRVIPDGEGPQAGVRSFAQIREQAYKADLALAQLMIAISVILLSVTGAGIVGLTSFWVAQRRRQIGVRRALGATRRSIVNYFLTENFLIGCCGVAVGAGLAIGLNLVMITHFEMHRLPAAYVIVGAVVLLMLGQAAVLGPALRASSVSPVEATRGS</sequence>
<reference evidence="10" key="1">
    <citation type="submission" date="2014-09" db="EMBL/GenBank/DDBJ databases">
        <title>Genome sequence of the luminous mushroom Mycena chlorophos for searching fungal bioluminescence genes.</title>
        <authorList>
            <person name="Tanaka Y."/>
            <person name="Kasuga D."/>
            <person name="Oba Y."/>
            <person name="Hase S."/>
            <person name="Sato K."/>
            <person name="Oba Y."/>
            <person name="Sakakibara Y."/>
        </authorList>
    </citation>
    <scope>NUCLEOTIDE SEQUENCE</scope>
</reference>
<evidence type="ECO:0000259" key="8">
    <source>
        <dbReference type="Pfam" id="PF02687"/>
    </source>
</evidence>
<keyword evidence="2" id="KW-1003">Cell membrane</keyword>
<feature type="domain" description="MacB-like periplasmic core" evidence="9">
    <location>
        <begin position="37"/>
        <end position="229"/>
    </location>
</feature>
<evidence type="ECO:0000256" key="4">
    <source>
        <dbReference type="ARBA" id="ARBA00022989"/>
    </source>
</evidence>
<proteinExistence type="inferred from homology"/>
<evidence type="ECO:0000256" key="1">
    <source>
        <dbReference type="ARBA" id="ARBA00004651"/>
    </source>
</evidence>